<dbReference type="Proteomes" id="UP000245370">
    <property type="component" value="Unassembled WGS sequence"/>
</dbReference>
<dbReference type="SUPFAM" id="SSF53474">
    <property type="entry name" value="alpha/beta-Hydrolases"/>
    <property type="match status" value="1"/>
</dbReference>
<evidence type="ECO:0000256" key="1">
    <source>
        <dbReference type="ARBA" id="ARBA00022801"/>
    </source>
</evidence>
<keyword evidence="4" id="KW-1185">Reference proteome</keyword>
<evidence type="ECO:0000313" key="4">
    <source>
        <dbReference type="Proteomes" id="UP000245370"/>
    </source>
</evidence>
<reference evidence="3 4" key="1">
    <citation type="submission" date="2018-05" db="EMBL/GenBank/DDBJ databases">
        <title>Brumimicrobium oceani sp. nov., isolated from coastal sediment.</title>
        <authorList>
            <person name="Kou Y."/>
        </authorList>
    </citation>
    <scope>NUCLEOTIDE SEQUENCE [LARGE SCALE GENOMIC DNA]</scope>
    <source>
        <strain evidence="3 4">C305</strain>
    </source>
</reference>
<dbReference type="Gene3D" id="3.40.50.1820">
    <property type="entry name" value="alpha/beta hydrolase"/>
    <property type="match status" value="1"/>
</dbReference>
<protein>
    <recommendedName>
        <fullName evidence="2">Peptidase S9 prolyl oligopeptidase catalytic domain-containing protein</fullName>
    </recommendedName>
</protein>
<comment type="caution">
    <text evidence="3">The sequence shown here is derived from an EMBL/GenBank/DDBJ whole genome shotgun (WGS) entry which is preliminary data.</text>
</comment>
<proteinExistence type="predicted"/>
<dbReference type="AlphaFoldDB" id="A0A2U2XBV8"/>
<sequence>MLLTSRFNKNLNFMNTIRFSVTLLLCLIISYSVNAQKKIIDHTVYNEWKSLRNQNLSAKGNLVTYEINPHRGDGKINIYNAKNNTNIEIAKGKNAVISHNEKVIAFAIHAGYDTIRYMKLNDVEKDKWVRDTLGIYFTQQDSLVKISKLHDYAIAEEGNVLAYTLDVEKKAPKPRLGLFSTFKSIKETTLNKEGYTLYLLDTETGEKEKFENVTDFEFNKKGTHLYFVKAMKKSGEILSTVQLYDLASKDGKKLVTEFTDIGNYGFSDKGNELVFMASTDTSKTLRTYDLYHWSIGNDLPEILISKDRIDLPEAYTPAPKGRMYFSLDESKLFFSLRGMPVKEEKDTLLDSEKAVLDIWHYKNKRLQPQQLNELKRDQQESFLSVIHLGTNKLVQLANDTLSVRPLDQGNSDYAMGMSNEQYAYANNWRYPWPDDYYRVNIITGEKELIKANLNYGTGFNPKGNRFTYFKSEENNYYFIDIATKVEKCMTCFAKDSINWRSDINGMPFEANPERSPGYLNNDEILLYSEFDIWKYNFVTSELIALTKQEGNPTNMLYRLRDLEYDSTFVDLDHSFILGVDQESMDEFVYSYVDDRLSPHLVKWYETDHKIISIEKAKESNVLIFRQMSTKEYPELHFTDTKFEGVKKISETNPQQSEYNWTTVEQVKWKSYTGDTLKGLLYKPEDFDTTKSYPLMVYFYEMYSDQKNAHYIPKPTASIIYATEYASAGYLVFIPDIRYETGYPGKSAYNSIMSGTDKVLELYPNIDSTRMGLQGQSWGGYQTAQLITMTNRYAAAMAGAPVSNMFSAYGGIRWGSGFSRAFQYEHTQSRIGKTIWEAPELYIENSPLFGIPKIETPLLIMHNDNDGAVPWYQGIEMFNGMKRLDKPVWMLNYNGDEHNLMKNANRMDLSIRMRQFFDHFLQGKPAPEWLEIGIPALDKGKNYGLENYEMDN</sequence>
<feature type="domain" description="Peptidase S9 prolyl oligopeptidase catalytic" evidence="2">
    <location>
        <begin position="743"/>
        <end position="921"/>
    </location>
</feature>
<dbReference type="PANTHER" id="PTHR42776">
    <property type="entry name" value="SERINE PEPTIDASE S9 FAMILY MEMBER"/>
    <property type="match status" value="1"/>
</dbReference>
<accession>A0A2U2XBV8</accession>
<reference evidence="3 4" key="2">
    <citation type="submission" date="2018-05" db="EMBL/GenBank/DDBJ databases">
        <authorList>
            <person name="Lanie J.A."/>
            <person name="Ng W.-L."/>
            <person name="Kazmierczak K.M."/>
            <person name="Andrzejewski T.M."/>
            <person name="Davidsen T.M."/>
            <person name="Wayne K.J."/>
            <person name="Tettelin H."/>
            <person name="Glass J.I."/>
            <person name="Rusch D."/>
            <person name="Podicherti R."/>
            <person name="Tsui H.-C.T."/>
            <person name="Winkler M.E."/>
        </authorList>
    </citation>
    <scope>NUCLEOTIDE SEQUENCE [LARGE SCALE GENOMIC DNA]</scope>
    <source>
        <strain evidence="3 4">C305</strain>
    </source>
</reference>
<dbReference type="PANTHER" id="PTHR42776:SF27">
    <property type="entry name" value="DIPEPTIDYL PEPTIDASE FAMILY MEMBER 6"/>
    <property type="match status" value="1"/>
</dbReference>
<dbReference type="Pfam" id="PF00326">
    <property type="entry name" value="Peptidase_S9"/>
    <property type="match status" value="1"/>
</dbReference>
<organism evidence="3 4">
    <name type="scientific">Brumimicrobium oceani</name>
    <dbReference type="NCBI Taxonomy" id="2100725"/>
    <lineage>
        <taxon>Bacteria</taxon>
        <taxon>Pseudomonadati</taxon>
        <taxon>Bacteroidota</taxon>
        <taxon>Flavobacteriia</taxon>
        <taxon>Flavobacteriales</taxon>
        <taxon>Crocinitomicaceae</taxon>
        <taxon>Brumimicrobium</taxon>
    </lineage>
</organism>
<keyword evidence="1" id="KW-0378">Hydrolase</keyword>
<dbReference type="EMBL" id="QFRJ01000007">
    <property type="protein sequence ID" value="PWH85286.1"/>
    <property type="molecule type" value="Genomic_DNA"/>
</dbReference>
<dbReference type="GO" id="GO:0004252">
    <property type="term" value="F:serine-type endopeptidase activity"/>
    <property type="evidence" value="ECO:0007669"/>
    <property type="project" value="TreeGrafter"/>
</dbReference>
<dbReference type="InterPro" id="IPR001375">
    <property type="entry name" value="Peptidase_S9_cat"/>
</dbReference>
<evidence type="ECO:0000313" key="3">
    <source>
        <dbReference type="EMBL" id="PWH85286.1"/>
    </source>
</evidence>
<dbReference type="GO" id="GO:0006508">
    <property type="term" value="P:proteolysis"/>
    <property type="evidence" value="ECO:0007669"/>
    <property type="project" value="InterPro"/>
</dbReference>
<gene>
    <name evidence="3" type="ORF">DIT68_10125</name>
</gene>
<dbReference type="InterPro" id="IPR029058">
    <property type="entry name" value="AB_hydrolase_fold"/>
</dbReference>
<name>A0A2U2XBV8_9FLAO</name>
<evidence type="ECO:0000259" key="2">
    <source>
        <dbReference type="Pfam" id="PF00326"/>
    </source>
</evidence>
<dbReference type="SUPFAM" id="SSF82171">
    <property type="entry name" value="DPP6 N-terminal domain-like"/>
    <property type="match status" value="1"/>
</dbReference>